<evidence type="ECO:0000313" key="8">
    <source>
        <dbReference type="EMBL" id="EGK01267.1"/>
    </source>
</evidence>
<feature type="domain" description="SusD-like N-terminal" evidence="7">
    <location>
        <begin position="110"/>
        <end position="232"/>
    </location>
</feature>
<proteinExistence type="inferred from homology"/>
<dbReference type="InterPro" id="IPR011990">
    <property type="entry name" value="TPR-like_helical_dom_sf"/>
</dbReference>
<dbReference type="Gene3D" id="1.25.40.390">
    <property type="match status" value="1"/>
</dbReference>
<dbReference type="HOGENOM" id="CLU_015553_0_3_10"/>
<keyword evidence="5" id="KW-0998">Cell outer membrane</keyword>
<comment type="subcellular location">
    <subcellularLocation>
        <location evidence="1">Cell outer membrane</location>
    </subcellularLocation>
</comment>
<accession>F5IZE2</accession>
<dbReference type="GO" id="GO:0009279">
    <property type="term" value="C:cell outer membrane"/>
    <property type="evidence" value="ECO:0007669"/>
    <property type="project" value="UniProtKB-SubCell"/>
</dbReference>
<sequence length="610" mass="68400">MKNILYLLLTLTVVWGCFSSCNDKGFLDETVTTDLNYNRVFSDSALTEGFLAEIYRDVGFDVKGNRFSTVSDQLGGLQTACDEAEFRMSSDGIADVQFASGTVNPVIITDDAWKIPYQNIRRVNIFFKGIEQAPLLGSRKARLKAEARFLRAWYYHIMVRHYGGVPLIGDTIYADGDKPKDTRDTFEDCVNYIVKECETAATETNLPVKPTGSYYGHVGRGACRALIARIKLLAASPLYNGNSDIVAGTNVPAELVGYPEYSKMRWKEAMDAANNVISLGQYGLYVLHMDPFNNNNPDSGHGFYALFQSLKDEYKPSSLVESILDDRSLGRVARESWFQPPSRGAAKSGFIYQNLVDAFPMKNGKPISDPASGYDPNNPYANRDPRFNNTVAHDQTMIALAPNNNPDPINVYRKADGSSSGKDAVHQGTPTGYYINKMVSRHLAANAVHGENEATPILRYAEIYMAYAEAMNEYEMGDGNGSQLVSPTDKTYEVLKAIRARAGIEAGADGMYGLKPDMTRLEMRQAIRDERRIEFAIEGHRFFDVRRWKIAEQTDSQMMTGMEVRLTADGGKSYTRFNVRQRVFRKAMYFWPIPYKETSKSPNLIQNPNY</sequence>
<evidence type="ECO:0008006" key="10">
    <source>
        <dbReference type="Google" id="ProtNLM"/>
    </source>
</evidence>
<dbReference type="Pfam" id="PF07980">
    <property type="entry name" value="SusD_RagB"/>
    <property type="match status" value="1"/>
</dbReference>
<evidence type="ECO:0000256" key="3">
    <source>
        <dbReference type="ARBA" id="ARBA00022729"/>
    </source>
</evidence>
<dbReference type="eggNOG" id="COG0614">
    <property type="taxonomic scope" value="Bacteria"/>
</dbReference>
<dbReference type="STRING" id="742766.HMPREF9455_02459"/>
<evidence type="ECO:0000259" key="6">
    <source>
        <dbReference type="Pfam" id="PF07980"/>
    </source>
</evidence>
<dbReference type="OrthoDB" id="691231at2"/>
<dbReference type="AlphaFoldDB" id="F5IZE2"/>
<dbReference type="EMBL" id="ADLV01000029">
    <property type="protein sequence ID" value="EGK01267.1"/>
    <property type="molecule type" value="Genomic_DNA"/>
</dbReference>
<keyword evidence="3" id="KW-0732">Signal</keyword>
<protein>
    <recommendedName>
        <fullName evidence="10">RagB/SusD domain-containing protein</fullName>
    </recommendedName>
</protein>
<evidence type="ECO:0000256" key="2">
    <source>
        <dbReference type="ARBA" id="ARBA00006275"/>
    </source>
</evidence>
<keyword evidence="4" id="KW-0472">Membrane</keyword>
<dbReference type="InterPro" id="IPR033985">
    <property type="entry name" value="SusD-like_N"/>
</dbReference>
<comment type="caution">
    <text evidence="8">The sequence shown here is derived from an EMBL/GenBank/DDBJ whole genome shotgun (WGS) entry which is preliminary data.</text>
</comment>
<dbReference type="SUPFAM" id="SSF48452">
    <property type="entry name" value="TPR-like"/>
    <property type="match status" value="1"/>
</dbReference>
<evidence type="ECO:0000259" key="7">
    <source>
        <dbReference type="Pfam" id="PF14322"/>
    </source>
</evidence>
<feature type="domain" description="RagB/SusD" evidence="6">
    <location>
        <begin position="339"/>
        <end position="610"/>
    </location>
</feature>
<reference evidence="8 9" key="1">
    <citation type="submission" date="2011-04" db="EMBL/GenBank/DDBJ databases">
        <title>The Genome Sequence of Dysgonomonas gadei ATCC BAA-286.</title>
        <authorList>
            <consortium name="The Broad Institute Genome Sequencing Platform"/>
            <person name="Earl A."/>
            <person name="Ward D."/>
            <person name="Feldgarden M."/>
            <person name="Gevers D."/>
            <person name="Pudlo N."/>
            <person name="Martens E."/>
            <person name="Allen-Vercoe E."/>
            <person name="Young S.K."/>
            <person name="Zeng Q."/>
            <person name="Gargeya S."/>
            <person name="Fitzgerald M."/>
            <person name="Haas B."/>
            <person name="Abouelleil A."/>
            <person name="Alvarado L."/>
            <person name="Arachchi H.M."/>
            <person name="Berlin A."/>
            <person name="Brown A."/>
            <person name="Chapman S.B."/>
            <person name="Chen Z."/>
            <person name="Dunbar C."/>
            <person name="Freedman E."/>
            <person name="Gearin G."/>
            <person name="Gellesch M."/>
            <person name="Goldberg J."/>
            <person name="Griggs A."/>
            <person name="Gujja S."/>
            <person name="Heiman D."/>
            <person name="Howarth C."/>
            <person name="Larson L."/>
            <person name="Lui A."/>
            <person name="MacDonald P.J.P."/>
            <person name="Mehta T."/>
            <person name="Montmayeur A."/>
            <person name="Murphy C."/>
            <person name="Neiman D."/>
            <person name="Pearson M."/>
            <person name="Priest M."/>
            <person name="Roberts A."/>
            <person name="Saif S."/>
            <person name="Shea T."/>
            <person name="Shenoy N."/>
            <person name="Sisk P."/>
            <person name="Stolte C."/>
            <person name="Sykes S."/>
            <person name="Yandava C."/>
            <person name="Wortman J."/>
            <person name="Nusbaum C."/>
            <person name="Birren B."/>
        </authorList>
    </citation>
    <scope>NUCLEOTIDE SEQUENCE [LARGE SCALE GENOMIC DNA]</scope>
    <source>
        <strain evidence="8 9">ATCC BAA-286</strain>
    </source>
</reference>
<evidence type="ECO:0000256" key="1">
    <source>
        <dbReference type="ARBA" id="ARBA00004442"/>
    </source>
</evidence>
<evidence type="ECO:0000313" key="9">
    <source>
        <dbReference type="Proteomes" id="UP000004913"/>
    </source>
</evidence>
<dbReference type="InterPro" id="IPR012944">
    <property type="entry name" value="SusD_RagB_dom"/>
</dbReference>
<organism evidence="8 9">
    <name type="scientific">Dysgonomonas gadei ATCC BAA-286</name>
    <dbReference type="NCBI Taxonomy" id="742766"/>
    <lineage>
        <taxon>Bacteria</taxon>
        <taxon>Pseudomonadati</taxon>
        <taxon>Bacteroidota</taxon>
        <taxon>Bacteroidia</taxon>
        <taxon>Bacteroidales</taxon>
        <taxon>Dysgonomonadaceae</taxon>
        <taxon>Dysgonomonas</taxon>
    </lineage>
</organism>
<keyword evidence="9" id="KW-1185">Reference proteome</keyword>
<dbReference type="Pfam" id="PF14322">
    <property type="entry name" value="SusD-like_3"/>
    <property type="match status" value="1"/>
</dbReference>
<dbReference type="RefSeq" id="WP_006799990.1">
    <property type="nucleotide sequence ID" value="NZ_GL891984.1"/>
</dbReference>
<name>F5IZE2_9BACT</name>
<dbReference type="Proteomes" id="UP000004913">
    <property type="component" value="Unassembled WGS sequence"/>
</dbReference>
<comment type="similarity">
    <text evidence="2">Belongs to the SusD family.</text>
</comment>
<evidence type="ECO:0000256" key="5">
    <source>
        <dbReference type="ARBA" id="ARBA00023237"/>
    </source>
</evidence>
<gene>
    <name evidence="8" type="ORF">HMPREF9455_02459</name>
</gene>
<evidence type="ECO:0000256" key="4">
    <source>
        <dbReference type="ARBA" id="ARBA00023136"/>
    </source>
</evidence>